<name>A0A554JD84_9BACT</name>
<comment type="caution">
    <text evidence="1">The sequence shown here is derived from an EMBL/GenBank/DDBJ whole genome shotgun (WGS) entry which is preliminary data.</text>
</comment>
<feature type="non-terminal residue" evidence="1">
    <location>
        <position position="155"/>
    </location>
</feature>
<organism evidence="1 2">
    <name type="scientific">Candidatus Berkelbacteria bacterium Gr01-1014_85</name>
    <dbReference type="NCBI Taxonomy" id="2017150"/>
    <lineage>
        <taxon>Bacteria</taxon>
        <taxon>Candidatus Berkelbacteria</taxon>
    </lineage>
</organism>
<accession>A0A554JD84</accession>
<dbReference type="AlphaFoldDB" id="A0A554JD84"/>
<dbReference type="EMBL" id="VMFD01000009">
    <property type="protein sequence ID" value="TSC66352.1"/>
    <property type="molecule type" value="Genomic_DNA"/>
</dbReference>
<evidence type="ECO:0000313" key="2">
    <source>
        <dbReference type="Proteomes" id="UP000316253"/>
    </source>
</evidence>
<protein>
    <submittedName>
        <fullName evidence="1">Uncharacterized protein</fullName>
    </submittedName>
</protein>
<evidence type="ECO:0000313" key="1">
    <source>
        <dbReference type="EMBL" id="TSC66352.1"/>
    </source>
</evidence>
<dbReference type="Proteomes" id="UP000316253">
    <property type="component" value="Unassembled WGS sequence"/>
</dbReference>
<proteinExistence type="predicted"/>
<gene>
    <name evidence="1" type="ORF">CEO22_136</name>
</gene>
<reference evidence="1 2" key="1">
    <citation type="submission" date="2017-08" db="EMBL/GenBank/DDBJ databases">
        <title>Mechanisms for carbon and nitrogen cycling indicate functional differentiation within the Candidate Phyla Radiation.</title>
        <authorList>
            <person name="Danczak R.E."/>
            <person name="Johnston M.D."/>
            <person name="Kenah C."/>
            <person name="Slattery M."/>
            <person name="Wrighton K.C."/>
            <person name="Wilkins M.J."/>
        </authorList>
    </citation>
    <scope>NUCLEOTIDE SEQUENCE [LARGE SCALE GENOMIC DNA]</scope>
    <source>
        <strain evidence="1">Gr01-1014_85</strain>
    </source>
</reference>
<sequence length="155" mass="17557">MADTNNLNKPTLEEKLSLKASQLRRALQDKNYPQSANAHFGVWIALLSKEDYQEACPHAALSARRLMECAALEITGLQPEKNPGDIANEVKRLKESLSKANPSEVDGMWIVPLSFSKDLQKFFDTFDKRQTRNQRMQEMLMKADPSGIPIPEDVR</sequence>